<gene>
    <name evidence="6" type="ORF">B0T19DRAFT_161849</name>
</gene>
<organism evidence="6 7">
    <name type="scientific">Cercophora scortea</name>
    <dbReference type="NCBI Taxonomy" id="314031"/>
    <lineage>
        <taxon>Eukaryota</taxon>
        <taxon>Fungi</taxon>
        <taxon>Dikarya</taxon>
        <taxon>Ascomycota</taxon>
        <taxon>Pezizomycotina</taxon>
        <taxon>Sordariomycetes</taxon>
        <taxon>Sordariomycetidae</taxon>
        <taxon>Sordariales</taxon>
        <taxon>Lasiosphaeriaceae</taxon>
        <taxon>Cercophora</taxon>
    </lineage>
</organism>
<feature type="domain" description="MYND-type" evidence="5">
    <location>
        <begin position="145"/>
        <end position="191"/>
    </location>
</feature>
<reference evidence="6" key="1">
    <citation type="journal article" date="2023" name="Mol. Phylogenet. Evol.">
        <title>Genome-scale phylogeny and comparative genomics of the fungal order Sordariales.</title>
        <authorList>
            <person name="Hensen N."/>
            <person name="Bonometti L."/>
            <person name="Westerberg I."/>
            <person name="Brannstrom I.O."/>
            <person name="Guillou S."/>
            <person name="Cros-Aarteil S."/>
            <person name="Calhoun S."/>
            <person name="Haridas S."/>
            <person name="Kuo A."/>
            <person name="Mondo S."/>
            <person name="Pangilinan J."/>
            <person name="Riley R."/>
            <person name="LaButti K."/>
            <person name="Andreopoulos B."/>
            <person name="Lipzen A."/>
            <person name="Chen C."/>
            <person name="Yan M."/>
            <person name="Daum C."/>
            <person name="Ng V."/>
            <person name="Clum A."/>
            <person name="Steindorff A."/>
            <person name="Ohm R.A."/>
            <person name="Martin F."/>
            <person name="Silar P."/>
            <person name="Natvig D.O."/>
            <person name="Lalanne C."/>
            <person name="Gautier V."/>
            <person name="Ament-Velasquez S.L."/>
            <person name="Kruys A."/>
            <person name="Hutchinson M.I."/>
            <person name="Powell A.J."/>
            <person name="Barry K."/>
            <person name="Miller A.N."/>
            <person name="Grigoriev I.V."/>
            <person name="Debuchy R."/>
            <person name="Gladieux P."/>
            <person name="Hiltunen Thoren M."/>
            <person name="Johannesson H."/>
        </authorList>
    </citation>
    <scope>NUCLEOTIDE SEQUENCE</scope>
    <source>
        <strain evidence="6">SMH4131-1</strain>
    </source>
</reference>
<dbReference type="EMBL" id="JAUEPO010000003">
    <property type="protein sequence ID" value="KAK3327394.1"/>
    <property type="molecule type" value="Genomic_DNA"/>
</dbReference>
<proteinExistence type="predicted"/>
<evidence type="ECO:0000256" key="2">
    <source>
        <dbReference type="ARBA" id="ARBA00022771"/>
    </source>
</evidence>
<accession>A0AAE0MDT5</accession>
<evidence type="ECO:0000313" key="7">
    <source>
        <dbReference type="Proteomes" id="UP001286456"/>
    </source>
</evidence>
<dbReference type="Gene3D" id="6.10.140.2220">
    <property type="match status" value="1"/>
</dbReference>
<evidence type="ECO:0000256" key="4">
    <source>
        <dbReference type="PROSITE-ProRule" id="PRU00134"/>
    </source>
</evidence>
<keyword evidence="7" id="KW-1185">Reference proteome</keyword>
<dbReference type="InterPro" id="IPR002893">
    <property type="entry name" value="Znf_MYND"/>
</dbReference>
<protein>
    <submittedName>
        <fullName evidence="6">Zinc finger, mynd-type domain-containing protein</fullName>
    </submittedName>
</protein>
<evidence type="ECO:0000256" key="1">
    <source>
        <dbReference type="ARBA" id="ARBA00022723"/>
    </source>
</evidence>
<name>A0AAE0MDT5_9PEZI</name>
<keyword evidence="1" id="KW-0479">Metal-binding</keyword>
<reference evidence="6" key="2">
    <citation type="submission" date="2023-06" db="EMBL/GenBank/DDBJ databases">
        <authorList>
            <consortium name="Lawrence Berkeley National Laboratory"/>
            <person name="Haridas S."/>
            <person name="Hensen N."/>
            <person name="Bonometti L."/>
            <person name="Westerberg I."/>
            <person name="Brannstrom I.O."/>
            <person name="Guillou S."/>
            <person name="Cros-Aarteil S."/>
            <person name="Calhoun S."/>
            <person name="Kuo A."/>
            <person name="Mondo S."/>
            <person name="Pangilinan J."/>
            <person name="Riley R."/>
            <person name="Labutti K."/>
            <person name="Andreopoulos B."/>
            <person name="Lipzen A."/>
            <person name="Chen C."/>
            <person name="Yanf M."/>
            <person name="Daum C."/>
            <person name="Ng V."/>
            <person name="Clum A."/>
            <person name="Steindorff A."/>
            <person name="Ohm R."/>
            <person name="Martin F."/>
            <person name="Silar P."/>
            <person name="Natvig D."/>
            <person name="Lalanne C."/>
            <person name="Gautier V."/>
            <person name="Ament-Velasquez S.L."/>
            <person name="Kruys A."/>
            <person name="Hutchinson M.I."/>
            <person name="Powell A.J."/>
            <person name="Barry K."/>
            <person name="Miller A.N."/>
            <person name="Grigoriev I.V."/>
            <person name="Debuchy R."/>
            <person name="Gladieux P."/>
            <person name="Thoren M.H."/>
            <person name="Johannesson H."/>
        </authorList>
    </citation>
    <scope>NUCLEOTIDE SEQUENCE</scope>
    <source>
        <strain evidence="6">SMH4131-1</strain>
    </source>
</reference>
<keyword evidence="3" id="KW-0862">Zinc</keyword>
<keyword evidence="2 4" id="KW-0863">Zinc-finger</keyword>
<evidence type="ECO:0000313" key="6">
    <source>
        <dbReference type="EMBL" id="KAK3327394.1"/>
    </source>
</evidence>
<dbReference type="AlphaFoldDB" id="A0AAE0MDT5"/>
<evidence type="ECO:0000256" key="3">
    <source>
        <dbReference type="ARBA" id="ARBA00022833"/>
    </source>
</evidence>
<evidence type="ECO:0000259" key="5">
    <source>
        <dbReference type="PROSITE" id="PS50865"/>
    </source>
</evidence>
<dbReference type="Pfam" id="PF01753">
    <property type="entry name" value="zf-MYND"/>
    <property type="match status" value="1"/>
</dbReference>
<dbReference type="PROSITE" id="PS50865">
    <property type="entry name" value="ZF_MYND_2"/>
    <property type="match status" value="1"/>
</dbReference>
<dbReference type="GO" id="GO:0008270">
    <property type="term" value="F:zinc ion binding"/>
    <property type="evidence" value="ECO:0007669"/>
    <property type="project" value="UniProtKB-KW"/>
</dbReference>
<dbReference type="SUPFAM" id="SSF144232">
    <property type="entry name" value="HIT/MYND zinc finger-like"/>
    <property type="match status" value="1"/>
</dbReference>
<sequence length="202" mass="21545">MAPPDFTNKTLFPSFATCPSIDTDTPITTPVPDEDWYLLGQIKDDMTLTKPTLVLSDRDGAPFALVFDGLDRGALDFKRLGLRKGCTAIIPRARRTVPKEEGKRGFVRVELGDAGGVKGIPGELGVVIEVVRRMREGKGEGEGVCGTCGMGEGEGEGGRLLRCTGCDGGARYCGKECQVKGWNEGGHKAECKIIKAVGAIWG</sequence>
<comment type="caution">
    <text evidence="6">The sequence shown here is derived from an EMBL/GenBank/DDBJ whole genome shotgun (WGS) entry which is preliminary data.</text>
</comment>
<dbReference type="Proteomes" id="UP001286456">
    <property type="component" value="Unassembled WGS sequence"/>
</dbReference>